<accession>A0A5N6TYT1</accession>
<dbReference type="AlphaFoldDB" id="A0A5N6TYT1"/>
<dbReference type="Pfam" id="PF00024">
    <property type="entry name" value="PAN_1"/>
    <property type="match status" value="2"/>
</dbReference>
<proteinExistence type="predicted"/>
<organism evidence="3 4">
    <name type="scientific">Aspergillus avenaceus</name>
    <dbReference type="NCBI Taxonomy" id="36643"/>
    <lineage>
        <taxon>Eukaryota</taxon>
        <taxon>Fungi</taxon>
        <taxon>Dikarya</taxon>
        <taxon>Ascomycota</taxon>
        <taxon>Pezizomycotina</taxon>
        <taxon>Eurotiomycetes</taxon>
        <taxon>Eurotiomycetidae</taxon>
        <taxon>Eurotiales</taxon>
        <taxon>Aspergillaceae</taxon>
        <taxon>Aspergillus</taxon>
        <taxon>Aspergillus subgen. Circumdati</taxon>
    </lineage>
</organism>
<evidence type="ECO:0000259" key="2">
    <source>
        <dbReference type="Pfam" id="PF00024"/>
    </source>
</evidence>
<dbReference type="Proteomes" id="UP000325780">
    <property type="component" value="Unassembled WGS sequence"/>
</dbReference>
<protein>
    <recommendedName>
        <fullName evidence="2">Apple domain-containing protein</fullName>
    </recommendedName>
</protein>
<keyword evidence="4" id="KW-1185">Reference proteome</keyword>
<evidence type="ECO:0000313" key="3">
    <source>
        <dbReference type="EMBL" id="KAE8151414.1"/>
    </source>
</evidence>
<dbReference type="EMBL" id="ML742071">
    <property type="protein sequence ID" value="KAE8151414.1"/>
    <property type="molecule type" value="Genomic_DNA"/>
</dbReference>
<name>A0A5N6TYT1_ASPAV</name>
<feature type="domain" description="Apple" evidence="2">
    <location>
        <begin position="205"/>
        <end position="250"/>
    </location>
</feature>
<evidence type="ECO:0000256" key="1">
    <source>
        <dbReference type="SAM" id="MobiDB-lite"/>
    </source>
</evidence>
<gene>
    <name evidence="3" type="ORF">BDV25DRAFT_138837</name>
</gene>
<reference evidence="3 4" key="1">
    <citation type="submission" date="2019-04" db="EMBL/GenBank/DDBJ databases">
        <title>Friends and foes A comparative genomics study of 23 Aspergillus species from section Flavi.</title>
        <authorList>
            <consortium name="DOE Joint Genome Institute"/>
            <person name="Kjaerbolling I."/>
            <person name="Vesth T."/>
            <person name="Frisvad J.C."/>
            <person name="Nybo J.L."/>
            <person name="Theobald S."/>
            <person name="Kildgaard S."/>
            <person name="Isbrandt T."/>
            <person name="Kuo A."/>
            <person name="Sato A."/>
            <person name="Lyhne E.K."/>
            <person name="Kogle M.E."/>
            <person name="Wiebenga A."/>
            <person name="Kun R.S."/>
            <person name="Lubbers R.J."/>
            <person name="Makela M.R."/>
            <person name="Barry K."/>
            <person name="Chovatia M."/>
            <person name="Clum A."/>
            <person name="Daum C."/>
            <person name="Haridas S."/>
            <person name="He G."/>
            <person name="LaButti K."/>
            <person name="Lipzen A."/>
            <person name="Mondo S."/>
            <person name="Riley R."/>
            <person name="Salamov A."/>
            <person name="Simmons B.A."/>
            <person name="Magnuson J.K."/>
            <person name="Henrissat B."/>
            <person name="Mortensen U.H."/>
            <person name="Larsen T.O."/>
            <person name="Devries R.P."/>
            <person name="Grigoriev I.V."/>
            <person name="Machida M."/>
            <person name="Baker S.E."/>
            <person name="Andersen M.R."/>
        </authorList>
    </citation>
    <scope>NUCLEOTIDE SEQUENCE [LARGE SCALE GENOMIC DNA]</scope>
    <source>
        <strain evidence="3 4">IBT 18842</strain>
    </source>
</reference>
<dbReference type="InterPro" id="IPR003609">
    <property type="entry name" value="Pan_app"/>
</dbReference>
<dbReference type="Gene3D" id="3.50.4.10">
    <property type="entry name" value="Hepatocyte Growth Factor"/>
    <property type="match status" value="1"/>
</dbReference>
<feature type="region of interest" description="Disordered" evidence="1">
    <location>
        <begin position="1"/>
        <end position="48"/>
    </location>
</feature>
<evidence type="ECO:0000313" key="4">
    <source>
        <dbReference type="Proteomes" id="UP000325780"/>
    </source>
</evidence>
<sequence>MGSAAWAQDPFGEDGTNAAEATGGSNVDQDPLNPQPVGDCPPVKSPSDHLGCKQYRRFCSSKIKDVCEILPGYYVRVLCDTRPLEDESMVPHFELRSMEDCAQLCRDYAVRNGTCRSSHWKQADGACYLNDGIKSTEHAPGYVHLLPERKCEREGRECREELAKWDNGEFACPAGQWKTKLLNGKKFLTLCMVVIAGIPSARYKPTLEECAYTCASEGCNGVTFNRETFECYFSTSVFDEATSIRRDVRYDTVFRLD</sequence>
<feature type="domain" description="Apple" evidence="2">
    <location>
        <begin position="90"/>
        <end position="136"/>
    </location>
</feature>